<reference evidence="3 4" key="1">
    <citation type="submission" date="2018-08" db="EMBL/GenBank/DDBJ databases">
        <title>Bacillus jemisoniae sp. nov., Bacillus chryseoplanitiae sp. nov., Bacillus resnikiae sp. nov., and Bacillus frankliniae sp. nov., isolated from Viking spacecraft and associated surfaces.</title>
        <authorList>
            <person name="Seuylemezian A."/>
            <person name="Vaishampayan P."/>
        </authorList>
    </citation>
    <scope>NUCLEOTIDE SEQUENCE [LARGE SCALE GENOMIC DNA]</scope>
    <source>
        <strain evidence="3 4">MA001</strain>
    </source>
</reference>
<dbReference type="AlphaFoldDB" id="A0A398BI08"/>
<gene>
    <name evidence="3" type="ORF">D1953_07040</name>
</gene>
<dbReference type="EMBL" id="QWVS01000013">
    <property type="protein sequence ID" value="RID87066.1"/>
    <property type="molecule type" value="Genomic_DNA"/>
</dbReference>
<comment type="caution">
    <text evidence="3">The sequence shown here is derived from an EMBL/GenBank/DDBJ whole genome shotgun (WGS) entry which is preliminary data.</text>
</comment>
<dbReference type="Pfam" id="PF03237">
    <property type="entry name" value="Terminase_6N"/>
    <property type="match status" value="1"/>
</dbReference>
<keyword evidence="4" id="KW-1185">Reference proteome</keyword>
<feature type="domain" description="Terminase large subunit gp17-like C-terminal" evidence="2">
    <location>
        <begin position="323"/>
        <end position="466"/>
    </location>
</feature>
<name>A0A398BI08_9BACI</name>
<accession>A0A398BI08</accession>
<keyword evidence="1" id="KW-1188">Viral release from host cell</keyword>
<sequence>MPTLTNEQIEALVYEANKELARRNYRDYVEYVHHGHFQHFRHTELVCETLQRIADGEELSVLIEMPPRHGKSMTVTETFPSYYIARNPHKRVIAAAYSDGLATKFGRLNRNKFGEFSYLFGELLSESNSATKDWGVEGKRGGMIATGIGGSITGQGADLMIIDDPIKNAEEAASPVIREKIWNEWESTLSTRLHKGASLIVIMTRWHEDDLIGRLLKKSPRKWIRLRLPAIAEDDNDLLGRAEGEALCPELGFDEQWAADKKVEVGSRTWASLYQQRPTPAGGAIFKREWLRYYVRTPEQKREWGLSDDVMIYPVHIDKMAQSWDCTFKESDKSDFVAGQVWSKKQANFFLVDQDHRRMGFPETVKAIRAMTDKHPQARSKYIEDKANGSAVIQTLQDEISGIIDVNPEGGKEARANAVSPLFEAGNVYLPHPLMCPWVEEFIEELVSFPNAAHDDMVDACTQALNQMYSGKTNVVDRYKNLLGR</sequence>
<evidence type="ECO:0000259" key="2">
    <source>
        <dbReference type="Pfam" id="PF17289"/>
    </source>
</evidence>
<dbReference type="RefSeq" id="WP_119116461.1">
    <property type="nucleotide sequence ID" value="NZ_QWVS01000013.1"/>
</dbReference>
<evidence type="ECO:0000313" key="3">
    <source>
        <dbReference type="EMBL" id="RID87066.1"/>
    </source>
</evidence>
<evidence type="ECO:0000313" key="4">
    <source>
        <dbReference type="Proteomes" id="UP000266016"/>
    </source>
</evidence>
<dbReference type="Proteomes" id="UP000266016">
    <property type="component" value="Unassembled WGS sequence"/>
</dbReference>
<dbReference type="InterPro" id="IPR035421">
    <property type="entry name" value="Terminase_6C"/>
</dbReference>
<dbReference type="NCBIfam" id="TIGR01630">
    <property type="entry name" value="psiM2_ORF9"/>
    <property type="match status" value="1"/>
</dbReference>
<proteinExistence type="predicted"/>
<organism evidence="3 4">
    <name type="scientific">Peribacillus asahii</name>
    <dbReference type="NCBI Taxonomy" id="228899"/>
    <lineage>
        <taxon>Bacteria</taxon>
        <taxon>Bacillati</taxon>
        <taxon>Bacillota</taxon>
        <taxon>Bacilli</taxon>
        <taxon>Bacillales</taxon>
        <taxon>Bacillaceae</taxon>
        <taxon>Peribacillus</taxon>
    </lineage>
</organism>
<dbReference type="InterPro" id="IPR006517">
    <property type="entry name" value="Phage_terminase_lsu-like_C"/>
</dbReference>
<dbReference type="Pfam" id="PF17289">
    <property type="entry name" value="Terminase_6C"/>
    <property type="match status" value="1"/>
</dbReference>
<evidence type="ECO:0000256" key="1">
    <source>
        <dbReference type="ARBA" id="ARBA00022612"/>
    </source>
</evidence>
<dbReference type="Gene3D" id="3.30.420.240">
    <property type="match status" value="1"/>
</dbReference>
<protein>
    <recommendedName>
        <fullName evidence="2">Terminase large subunit gp17-like C-terminal domain-containing protein</fullName>
    </recommendedName>
</protein>